<dbReference type="AlphaFoldDB" id="A0A5Y0QHW2"/>
<reference evidence="1" key="1">
    <citation type="submission" date="2019-03" db="EMBL/GenBank/DDBJ databases">
        <authorList>
            <person name="Ashton P.M."/>
            <person name="Dallman T."/>
            <person name="Nair S."/>
            <person name="De Pinna E."/>
            <person name="Peters T."/>
            <person name="Grant K."/>
        </authorList>
    </citation>
    <scope>NUCLEOTIDE SEQUENCE</scope>
    <source>
        <strain evidence="1">306533</strain>
    </source>
</reference>
<gene>
    <name evidence="1" type="ORF">E0Y54_25250</name>
</gene>
<feature type="non-terminal residue" evidence="1">
    <location>
        <position position="26"/>
    </location>
</feature>
<comment type="caution">
    <text evidence="1">The sequence shown here is derived from an EMBL/GenBank/DDBJ whole genome shotgun (WGS) entry which is preliminary data.</text>
</comment>
<sequence length="26" mass="2800">MSDFHHGTQVIEINDGTRVISTVATA</sequence>
<protein>
    <submittedName>
        <fullName evidence="1">Phage tail protein</fullName>
    </submittedName>
</protein>
<accession>A0A5Y0QHW2</accession>
<name>A0A5Y0QHW2_SALET</name>
<evidence type="ECO:0000313" key="1">
    <source>
        <dbReference type="EMBL" id="ECB6965279.1"/>
    </source>
</evidence>
<organism evidence="1">
    <name type="scientific">Salmonella enterica subsp. enterica serovar Weltevreden</name>
    <dbReference type="NCBI Taxonomy" id="57743"/>
    <lineage>
        <taxon>Bacteria</taxon>
        <taxon>Pseudomonadati</taxon>
        <taxon>Pseudomonadota</taxon>
        <taxon>Gammaproteobacteria</taxon>
        <taxon>Enterobacterales</taxon>
        <taxon>Enterobacteriaceae</taxon>
        <taxon>Salmonella</taxon>
    </lineage>
</organism>
<dbReference type="EMBL" id="AAHYKC010000082">
    <property type="protein sequence ID" value="ECB6965279.1"/>
    <property type="molecule type" value="Genomic_DNA"/>
</dbReference>
<proteinExistence type="predicted"/>